<feature type="transmembrane region" description="Helical" evidence="9">
    <location>
        <begin position="453"/>
        <end position="475"/>
    </location>
</feature>
<dbReference type="Proteomes" id="UP001501427">
    <property type="component" value="Unassembled WGS sequence"/>
</dbReference>
<protein>
    <submittedName>
        <fullName evidence="10">Murein biosynthesis integral membrane protein MurJ</fullName>
    </submittedName>
    <submittedName>
        <fullName evidence="11">Putative peptidoglycan lipid II flippase</fullName>
    </submittedName>
</protein>
<feature type="transmembrane region" description="Helical" evidence="9">
    <location>
        <begin position="249"/>
        <end position="267"/>
    </location>
</feature>
<feature type="transmembrane region" description="Helical" evidence="9">
    <location>
        <begin position="581"/>
        <end position="606"/>
    </location>
</feature>
<proteinExistence type="predicted"/>
<evidence type="ECO:0000256" key="2">
    <source>
        <dbReference type="ARBA" id="ARBA00022475"/>
    </source>
</evidence>
<dbReference type="PANTHER" id="PTHR47019:SF1">
    <property type="entry name" value="LIPID II FLIPPASE MURJ"/>
    <property type="match status" value="1"/>
</dbReference>
<reference evidence="11 12" key="2">
    <citation type="submission" date="2020-08" db="EMBL/GenBank/DDBJ databases">
        <title>Sequencing the genomes of 1000 actinobacteria strains.</title>
        <authorList>
            <person name="Klenk H.-P."/>
        </authorList>
    </citation>
    <scope>NUCLEOTIDE SEQUENCE [LARGE SCALE GENOMIC DNA]</scope>
    <source>
        <strain evidence="11 12">DSM 44772</strain>
    </source>
</reference>
<feature type="compositionally biased region" description="Basic and acidic residues" evidence="8">
    <location>
        <begin position="40"/>
        <end position="52"/>
    </location>
</feature>
<keyword evidence="5" id="KW-0573">Peptidoglycan synthesis</keyword>
<comment type="subcellular location">
    <subcellularLocation>
        <location evidence="1">Cell membrane</location>
        <topology evidence="1">Multi-pass membrane protein</topology>
    </subcellularLocation>
</comment>
<dbReference type="GO" id="GO:0005886">
    <property type="term" value="C:plasma membrane"/>
    <property type="evidence" value="ECO:0007669"/>
    <property type="project" value="UniProtKB-SubCell"/>
</dbReference>
<dbReference type="AlphaFoldDB" id="A0A7W7I7C6"/>
<keyword evidence="3 9" id="KW-0812">Transmembrane</keyword>
<dbReference type="RefSeq" id="WP_373293607.1">
    <property type="nucleotide sequence ID" value="NZ_BAAAHD010000001.1"/>
</dbReference>
<dbReference type="EMBL" id="BAAAHD010000001">
    <property type="protein sequence ID" value="GAA0542894.1"/>
    <property type="molecule type" value="Genomic_DNA"/>
</dbReference>
<keyword evidence="7 9" id="KW-0472">Membrane</keyword>
<dbReference type="InterPro" id="IPR051050">
    <property type="entry name" value="Lipid_II_flippase_MurJ/MviN"/>
</dbReference>
<evidence type="ECO:0000313" key="10">
    <source>
        <dbReference type="EMBL" id="GAA0542894.1"/>
    </source>
</evidence>
<reference evidence="10" key="3">
    <citation type="submission" date="2023-12" db="EMBL/GenBank/DDBJ databases">
        <authorList>
            <person name="Sun Q."/>
            <person name="Inoue M."/>
        </authorList>
    </citation>
    <scope>NUCLEOTIDE SEQUENCE</scope>
    <source>
        <strain evidence="10">JCM 10667</strain>
    </source>
</reference>
<keyword evidence="2" id="KW-1003">Cell membrane</keyword>
<name>A0A7W7I7C6_9ACTN</name>
<feature type="transmembrane region" description="Helical" evidence="9">
    <location>
        <begin position="176"/>
        <end position="198"/>
    </location>
</feature>
<dbReference type="CDD" id="cd13123">
    <property type="entry name" value="MATE_MurJ_like"/>
    <property type="match status" value="1"/>
</dbReference>
<evidence type="ECO:0000256" key="9">
    <source>
        <dbReference type="SAM" id="Phobius"/>
    </source>
</evidence>
<keyword evidence="13" id="KW-1185">Reference proteome</keyword>
<evidence type="ECO:0000256" key="7">
    <source>
        <dbReference type="ARBA" id="ARBA00023136"/>
    </source>
</evidence>
<feature type="transmembrane region" description="Helical" evidence="9">
    <location>
        <begin position="487"/>
        <end position="508"/>
    </location>
</feature>
<gene>
    <name evidence="10" type="primary">murJ</name>
    <name evidence="11" type="ORF">F4557_000139</name>
    <name evidence="10" type="ORF">GCM10009546_01190</name>
</gene>
<accession>A0A7W7I7C6</accession>
<evidence type="ECO:0000256" key="6">
    <source>
        <dbReference type="ARBA" id="ARBA00022989"/>
    </source>
</evidence>
<dbReference type="InterPro" id="IPR004268">
    <property type="entry name" value="MurJ"/>
</dbReference>
<evidence type="ECO:0000256" key="1">
    <source>
        <dbReference type="ARBA" id="ARBA00004651"/>
    </source>
</evidence>
<feature type="region of interest" description="Disordered" evidence="8">
    <location>
        <begin position="1"/>
        <end position="85"/>
    </location>
</feature>
<dbReference type="NCBIfam" id="TIGR01695">
    <property type="entry name" value="murJ_mviN"/>
    <property type="match status" value="1"/>
</dbReference>
<dbReference type="Proteomes" id="UP000549343">
    <property type="component" value="Unassembled WGS sequence"/>
</dbReference>
<dbReference type="GO" id="GO:0034204">
    <property type="term" value="P:lipid translocation"/>
    <property type="evidence" value="ECO:0007669"/>
    <property type="project" value="TreeGrafter"/>
</dbReference>
<feature type="transmembrane region" description="Helical" evidence="9">
    <location>
        <begin position="279"/>
        <end position="303"/>
    </location>
</feature>
<comment type="caution">
    <text evidence="11">The sequence shown here is derived from an EMBL/GenBank/DDBJ whole genome shotgun (WGS) entry which is preliminary data.</text>
</comment>
<dbReference type="GO" id="GO:0008360">
    <property type="term" value="P:regulation of cell shape"/>
    <property type="evidence" value="ECO:0007669"/>
    <property type="project" value="UniProtKB-KW"/>
</dbReference>
<feature type="transmembrane region" description="Helical" evidence="9">
    <location>
        <begin position="323"/>
        <end position="343"/>
    </location>
</feature>
<feature type="transmembrane region" description="Helical" evidence="9">
    <location>
        <begin position="554"/>
        <end position="575"/>
    </location>
</feature>
<feature type="transmembrane region" description="Helical" evidence="9">
    <location>
        <begin position="514"/>
        <end position="533"/>
    </location>
</feature>
<dbReference type="PRINTS" id="PR01806">
    <property type="entry name" value="VIRFACTRMVIN"/>
</dbReference>
<evidence type="ECO:0000313" key="12">
    <source>
        <dbReference type="Proteomes" id="UP000549343"/>
    </source>
</evidence>
<reference evidence="10 13" key="1">
    <citation type="journal article" date="2019" name="Int. J. Syst. Evol. Microbiol.">
        <title>The Global Catalogue of Microorganisms (GCM) 10K type strain sequencing project: providing services to taxonomists for standard genome sequencing and annotation.</title>
        <authorList>
            <consortium name="The Broad Institute Genomics Platform"/>
            <consortium name="The Broad Institute Genome Sequencing Center for Infectious Disease"/>
            <person name="Wu L."/>
            <person name="Ma J."/>
        </authorList>
    </citation>
    <scope>NUCLEOTIDE SEQUENCE [LARGE SCALE GENOMIC DNA]</scope>
    <source>
        <strain evidence="10 13">JCM 10667</strain>
    </source>
</reference>
<dbReference type="PANTHER" id="PTHR47019">
    <property type="entry name" value="LIPID II FLIPPASE MURJ"/>
    <property type="match status" value="1"/>
</dbReference>
<feature type="transmembrane region" description="Helical" evidence="9">
    <location>
        <begin position="136"/>
        <end position="156"/>
    </location>
</feature>
<feature type="transmembrane region" description="Helical" evidence="9">
    <location>
        <begin position="102"/>
        <end position="124"/>
    </location>
</feature>
<dbReference type="Pfam" id="PF03023">
    <property type="entry name" value="MurJ"/>
    <property type="match status" value="1"/>
</dbReference>
<evidence type="ECO:0000256" key="3">
    <source>
        <dbReference type="ARBA" id="ARBA00022692"/>
    </source>
</evidence>
<sequence length="625" mass="66023">MVRRDSAEEPGPAEAGRPRGGEAAGGYSGRVLMPGDVLDAIERREPPSRPERGLTVLHDPSDFGDLGTADRPGEEGEEIGGAAHAAPPSLARSSVIMAIGTVVSRATGFIRTAAIVAALGTGLLGDAYQTANMVPFVVYDLLIGGLLASVFVPFLVKRRQQDPDGGVATEQRFMTVTLLALAAITFVAVLGAQVLITVYAGEWTGNQREVAVTLSRFLLLQIFFIGASGVVSSMLNSRQRFGAPMWAPVVNNLTIIAVAVLFLRIAGPGRTADDITDGQVALLGLGATAGQLLQALILAWALWRAGFRWRPRLGLRGSGFGEAMRNAGWMMVYAVVAQISLLVSTNVATRAGARVAEAGLETGAGITAYKNAFVIFQLPYAIIAVSVITALLPKMSRHVAEGRKDLVRLDFSRGVRLAAVLLVPASVAMVVFAVPMAVVLYARGSASVDDAHVIGYVLMMFAVSLIPFTLFQMMLRVFYSLGDTRTPGLIALAPVAIHGISGFLVLYLAPPEHIVIYLPIGHGLYYAVGFLIAGQILRKRLHGLDGRRVFRTLLLLHLAALPGAAAGAAAAWLLGGFTGGTAAALLSLLAGCAVGGIVFALTAYALRIEELRVFLETARTKVLRR</sequence>
<feature type="transmembrane region" description="Helical" evidence="9">
    <location>
        <begin position="218"/>
        <end position="237"/>
    </location>
</feature>
<keyword evidence="6 9" id="KW-1133">Transmembrane helix</keyword>
<feature type="transmembrane region" description="Helical" evidence="9">
    <location>
        <begin position="414"/>
        <end position="441"/>
    </location>
</feature>
<evidence type="ECO:0000313" key="13">
    <source>
        <dbReference type="Proteomes" id="UP001501427"/>
    </source>
</evidence>
<evidence type="ECO:0000256" key="4">
    <source>
        <dbReference type="ARBA" id="ARBA00022960"/>
    </source>
</evidence>
<organism evidence="11 12">
    <name type="scientific">Actinomadura livida</name>
    <dbReference type="NCBI Taxonomy" id="79909"/>
    <lineage>
        <taxon>Bacteria</taxon>
        <taxon>Bacillati</taxon>
        <taxon>Actinomycetota</taxon>
        <taxon>Actinomycetes</taxon>
        <taxon>Streptosporangiales</taxon>
        <taxon>Thermomonosporaceae</taxon>
        <taxon>Actinomadura</taxon>
    </lineage>
</organism>
<keyword evidence="4" id="KW-0133">Cell shape</keyword>
<dbReference type="GO" id="GO:0015648">
    <property type="term" value="F:lipid-linked peptidoglycan transporter activity"/>
    <property type="evidence" value="ECO:0007669"/>
    <property type="project" value="TreeGrafter"/>
</dbReference>
<dbReference type="EMBL" id="JACHMV010000001">
    <property type="protein sequence ID" value="MBB4771721.1"/>
    <property type="molecule type" value="Genomic_DNA"/>
</dbReference>
<evidence type="ECO:0000256" key="8">
    <source>
        <dbReference type="SAM" id="MobiDB-lite"/>
    </source>
</evidence>
<feature type="transmembrane region" description="Helical" evidence="9">
    <location>
        <begin position="372"/>
        <end position="393"/>
    </location>
</feature>
<dbReference type="GO" id="GO:0009252">
    <property type="term" value="P:peptidoglycan biosynthetic process"/>
    <property type="evidence" value="ECO:0007669"/>
    <property type="project" value="UniProtKB-KW"/>
</dbReference>
<evidence type="ECO:0000313" key="11">
    <source>
        <dbReference type="EMBL" id="MBB4771721.1"/>
    </source>
</evidence>
<evidence type="ECO:0000256" key="5">
    <source>
        <dbReference type="ARBA" id="ARBA00022984"/>
    </source>
</evidence>